<sequence length="316" mass="34547">MRDTPAHQTPTLPDPVLDRLATPTDAATMDELLASWFHADVVTLCQPPRGWTAADLAKDFALPGRLRGAWGQQLLRMASLPAQRGEPCPWSPPCPYDPLFRERPPRGGLEFPKPYTIAVDPGPDGTVALRLTLFGFATDWLENAAEAWTQGLRNGVGMPDGLQAALEPIDRRLTVREHLPQPAVPPAAILRFVTPLNLRRGGVVHSDITSLFSSLSSRVCGMARWLDCAVTIDRDELRARAASLSIDNGHLQMVSWQRWSRRQGNTPIQMDGLVGPMVIAGDLAPFWPLLLAGQSCHAGSHSAQGLGRYRLEPLGE</sequence>
<evidence type="ECO:0000313" key="3">
    <source>
        <dbReference type="Proteomes" id="UP000185678"/>
    </source>
</evidence>
<dbReference type="InterPro" id="IPR019267">
    <property type="entry name" value="CRISPR-assoc_Cas6_C"/>
</dbReference>
<feature type="domain" description="CRISPR-associated protein Cas6 C-terminal" evidence="1">
    <location>
        <begin position="190"/>
        <end position="309"/>
    </location>
</feature>
<dbReference type="EMBL" id="FTOA01000001">
    <property type="protein sequence ID" value="SIS36771.1"/>
    <property type="molecule type" value="Genomic_DNA"/>
</dbReference>
<gene>
    <name evidence="2" type="ORF">SAMN05421779_101113</name>
</gene>
<keyword evidence="3" id="KW-1185">Reference proteome</keyword>
<dbReference type="STRING" id="80876.SAMN05421779_101113"/>
<protein>
    <submittedName>
        <fullName evidence="2">Uncharacterized conserved protein</fullName>
    </submittedName>
</protein>
<dbReference type="Proteomes" id="UP000185678">
    <property type="component" value="Unassembled WGS sequence"/>
</dbReference>
<evidence type="ECO:0000313" key="2">
    <source>
        <dbReference type="EMBL" id="SIS36771.1"/>
    </source>
</evidence>
<dbReference type="OrthoDB" id="7298080at2"/>
<proteinExistence type="predicted"/>
<dbReference type="AlphaFoldDB" id="A0A1N7IIF9"/>
<evidence type="ECO:0000259" key="1">
    <source>
        <dbReference type="Pfam" id="PF10040"/>
    </source>
</evidence>
<reference evidence="2 3" key="1">
    <citation type="submission" date="2017-01" db="EMBL/GenBank/DDBJ databases">
        <authorList>
            <person name="Mah S.A."/>
            <person name="Swanson W.J."/>
            <person name="Moy G.W."/>
            <person name="Vacquier V.D."/>
        </authorList>
    </citation>
    <scope>NUCLEOTIDE SEQUENCE [LARGE SCALE GENOMIC DNA]</scope>
    <source>
        <strain evidence="2 3">DSM 11589</strain>
    </source>
</reference>
<name>A0A1N7IIF9_9PROT</name>
<dbReference type="Pfam" id="PF10040">
    <property type="entry name" value="CRISPR_Cas6"/>
    <property type="match status" value="1"/>
</dbReference>
<organism evidence="2 3">
    <name type="scientific">Insolitispirillum peregrinum</name>
    <dbReference type="NCBI Taxonomy" id="80876"/>
    <lineage>
        <taxon>Bacteria</taxon>
        <taxon>Pseudomonadati</taxon>
        <taxon>Pseudomonadota</taxon>
        <taxon>Alphaproteobacteria</taxon>
        <taxon>Rhodospirillales</taxon>
        <taxon>Novispirillaceae</taxon>
        <taxon>Insolitispirillum</taxon>
    </lineage>
</organism>
<accession>A0A1N7IIF9</accession>
<dbReference type="RefSeq" id="WP_076398012.1">
    <property type="nucleotide sequence ID" value="NZ_FTOA01000001.1"/>
</dbReference>